<evidence type="ECO:0000256" key="1">
    <source>
        <dbReference type="ARBA" id="ARBA00006068"/>
    </source>
</evidence>
<gene>
    <name evidence="3" type="ORF">L1F31_03170</name>
</gene>
<dbReference type="EMBL" id="CP093443">
    <property type="protein sequence ID" value="UVI36681.1"/>
    <property type="molecule type" value="Genomic_DNA"/>
</dbReference>
<sequence>MAKLTKVVSAIGSLKDLNSARAEFDDASKTIPTEAAFPPEDIRPTEGDARTLMLRVTNPGNLAEATPQSSSSQGDTFAVIHVPPAGDFAAVLVFNPSTQIESGQTFGTIADEGGWPVVVAMAEEFLGIRIDHIAEIESDALGRVIDELGGLPVYSRAAFGADGTDFVEGTNTLDGATSTIFTAADPVDDAGQTRTRNQRAVVRALIQALKSGGLVKDPNKGAAVLGHFAAGIKHNAELTTVELGKIANNLRALQPDDIAVVTVPTNSRREDDGRVIIDFDPEAMPALKNALAGNDLADFLRYLVSLGY</sequence>
<keyword evidence="4" id="KW-1185">Reference proteome</keyword>
<reference evidence="3" key="1">
    <citation type="submission" date="2022-03" db="EMBL/GenBank/DDBJ databases">
        <title>Brevibacterium spongiae sp. nov., isolated from marine sponge.</title>
        <authorList>
            <person name="Li Z."/>
            <person name="Zhang M."/>
        </authorList>
    </citation>
    <scope>NUCLEOTIDE SEQUENCE</scope>
    <source>
        <strain evidence="3">WHS-Z9</strain>
    </source>
</reference>
<accession>A0ABY5SUF8</accession>
<evidence type="ECO:0000313" key="3">
    <source>
        <dbReference type="EMBL" id="UVI36681.1"/>
    </source>
</evidence>
<evidence type="ECO:0000313" key="4">
    <source>
        <dbReference type="Proteomes" id="UP001064879"/>
    </source>
</evidence>
<organism evidence="3 4">
    <name type="scientific">Brevibacterium spongiae</name>
    <dbReference type="NCBI Taxonomy" id="2909672"/>
    <lineage>
        <taxon>Bacteria</taxon>
        <taxon>Bacillati</taxon>
        <taxon>Actinomycetota</taxon>
        <taxon>Actinomycetes</taxon>
        <taxon>Micrococcales</taxon>
        <taxon>Brevibacteriaceae</taxon>
        <taxon>Brevibacterium</taxon>
    </lineage>
</organism>
<dbReference type="PANTHER" id="PTHR33392">
    <property type="entry name" value="POLYISOPRENYL-TEICHOIC ACID--PEPTIDOGLYCAN TEICHOIC ACID TRANSFERASE TAGU"/>
    <property type="match status" value="1"/>
</dbReference>
<proteinExistence type="inferred from homology"/>
<feature type="domain" description="Cell envelope-related transcriptional attenuator" evidence="2">
    <location>
        <begin position="108"/>
        <end position="210"/>
    </location>
</feature>
<protein>
    <submittedName>
        <fullName evidence="3">LCP family protein</fullName>
    </submittedName>
</protein>
<dbReference type="Proteomes" id="UP001064879">
    <property type="component" value="Chromosome"/>
</dbReference>
<dbReference type="PANTHER" id="PTHR33392:SF6">
    <property type="entry name" value="POLYISOPRENYL-TEICHOIC ACID--PEPTIDOGLYCAN TEICHOIC ACID TRANSFERASE TAGU"/>
    <property type="match status" value="1"/>
</dbReference>
<name>A0ABY5SUF8_9MICO</name>
<dbReference type="Pfam" id="PF03816">
    <property type="entry name" value="LytR_cpsA_psr"/>
    <property type="match status" value="1"/>
</dbReference>
<dbReference type="RefSeq" id="WP_265419243.1">
    <property type="nucleotide sequence ID" value="NZ_CP093443.1"/>
</dbReference>
<dbReference type="InterPro" id="IPR004474">
    <property type="entry name" value="LytR_CpsA_psr"/>
</dbReference>
<dbReference type="Gene3D" id="3.40.630.190">
    <property type="entry name" value="LCP protein"/>
    <property type="match status" value="1"/>
</dbReference>
<comment type="similarity">
    <text evidence="1">Belongs to the LytR/CpsA/Psr (LCP) family.</text>
</comment>
<evidence type="ECO:0000259" key="2">
    <source>
        <dbReference type="Pfam" id="PF03816"/>
    </source>
</evidence>
<dbReference type="InterPro" id="IPR050922">
    <property type="entry name" value="LytR/CpsA/Psr_CW_biosynth"/>
</dbReference>